<keyword evidence="2" id="KW-0694">RNA-binding</keyword>
<evidence type="ECO:0000313" key="8">
    <source>
        <dbReference type="Proteomes" id="UP000176752"/>
    </source>
</evidence>
<dbReference type="STRING" id="1801660.A2Z78_01450"/>
<dbReference type="EMBL" id="MHLV01000011">
    <property type="protein sequence ID" value="OGZ17868.1"/>
    <property type="molecule type" value="Genomic_DNA"/>
</dbReference>
<dbReference type="InterPro" id="IPR020930">
    <property type="entry name" value="Ribosomal_uL5_bac-type"/>
</dbReference>
<name>A0A1G2DY85_9BACT</name>
<dbReference type="InterPro" id="IPR020056">
    <property type="entry name" value="Rbsml_bL25/Gln-tRNA_synth_N"/>
</dbReference>
<comment type="caution">
    <text evidence="7">The sequence shown here is derived from an EMBL/GenBank/DDBJ whole genome shotgun (WGS) entry which is preliminary data.</text>
</comment>
<dbReference type="CDD" id="cd00495">
    <property type="entry name" value="Ribosomal_L25_TL5_CTC"/>
    <property type="match status" value="1"/>
</dbReference>
<feature type="domain" description="Large ribosomal subunit protein bL25 beta" evidence="6">
    <location>
        <begin position="99"/>
        <end position="166"/>
    </location>
</feature>
<dbReference type="Gene3D" id="2.170.120.20">
    <property type="entry name" value="Ribosomal protein L25, beta domain"/>
    <property type="match status" value="1"/>
</dbReference>
<evidence type="ECO:0000256" key="4">
    <source>
        <dbReference type="ARBA" id="ARBA00023274"/>
    </source>
</evidence>
<protein>
    <submittedName>
        <fullName evidence="7">Uncharacterized protein</fullName>
    </submittedName>
</protein>
<keyword evidence="4" id="KW-0687">Ribonucleoprotein</keyword>
<organism evidence="7 8">
    <name type="scientific">Candidatus Nealsonbacteria bacterium RBG_13_36_15</name>
    <dbReference type="NCBI Taxonomy" id="1801660"/>
    <lineage>
        <taxon>Bacteria</taxon>
        <taxon>Candidatus Nealsoniibacteriota</taxon>
    </lineage>
</organism>
<evidence type="ECO:0000313" key="7">
    <source>
        <dbReference type="EMBL" id="OGZ17868.1"/>
    </source>
</evidence>
<feature type="domain" description="Large ribosomal subunit protein bL25 L25" evidence="5">
    <location>
        <begin position="4"/>
        <end position="91"/>
    </location>
</feature>
<evidence type="ECO:0000256" key="2">
    <source>
        <dbReference type="ARBA" id="ARBA00022884"/>
    </source>
</evidence>
<dbReference type="AlphaFoldDB" id="A0A1G2DY85"/>
<feature type="non-terminal residue" evidence="7">
    <location>
        <position position="167"/>
    </location>
</feature>
<dbReference type="Pfam" id="PF14693">
    <property type="entry name" value="Ribosomal_TL5_C"/>
    <property type="match status" value="1"/>
</dbReference>
<dbReference type="GO" id="GO:0008097">
    <property type="term" value="F:5S rRNA binding"/>
    <property type="evidence" value="ECO:0007669"/>
    <property type="project" value="InterPro"/>
</dbReference>
<keyword evidence="3" id="KW-0689">Ribosomal protein</keyword>
<reference evidence="7 8" key="1">
    <citation type="journal article" date="2016" name="Nat. Commun.">
        <title>Thousands of microbial genomes shed light on interconnected biogeochemical processes in an aquifer system.</title>
        <authorList>
            <person name="Anantharaman K."/>
            <person name="Brown C.T."/>
            <person name="Hug L.A."/>
            <person name="Sharon I."/>
            <person name="Castelle C.J."/>
            <person name="Probst A.J."/>
            <person name="Thomas B.C."/>
            <person name="Singh A."/>
            <person name="Wilkins M.J."/>
            <person name="Karaoz U."/>
            <person name="Brodie E.L."/>
            <person name="Williams K.H."/>
            <person name="Hubbard S.S."/>
            <person name="Banfield J.F."/>
        </authorList>
    </citation>
    <scope>NUCLEOTIDE SEQUENCE [LARGE SCALE GENOMIC DNA]</scope>
</reference>
<dbReference type="PANTHER" id="PTHR33284:SF1">
    <property type="entry name" value="RIBOSOMAL PROTEIN L25_GLN-TRNA SYNTHETASE, ANTI-CODON-BINDING DOMAIN-CONTAINING PROTEIN"/>
    <property type="match status" value="1"/>
</dbReference>
<proteinExistence type="predicted"/>
<dbReference type="GO" id="GO:0006412">
    <property type="term" value="P:translation"/>
    <property type="evidence" value="ECO:0007669"/>
    <property type="project" value="InterPro"/>
</dbReference>
<dbReference type="Gene3D" id="2.40.240.10">
    <property type="entry name" value="Ribosomal Protein L25, Chain P"/>
    <property type="match status" value="1"/>
</dbReference>
<sequence length="167" mass="18793">MLTLSARIRQITGGKTKILSKRGLLVAVVYGPKLKTTSLEVDLKEFKKIYQEAGESSLITLKLPEIKKEYPVLIHEIQKDPLSNEPIHIDFYQVSLTKEVEAEVPLIFEGEAEAVKGLGGTLVKNFSELKVKALPQNLPKEIKVSTENLKTFEDKILIKDLRLPKEI</sequence>
<dbReference type="Proteomes" id="UP000176752">
    <property type="component" value="Unassembled WGS sequence"/>
</dbReference>
<dbReference type="GO" id="GO:0022625">
    <property type="term" value="C:cytosolic large ribosomal subunit"/>
    <property type="evidence" value="ECO:0007669"/>
    <property type="project" value="TreeGrafter"/>
</dbReference>
<gene>
    <name evidence="7" type="ORF">A2Z78_01450</name>
</gene>
<keyword evidence="1" id="KW-0699">rRNA-binding</keyword>
<dbReference type="InterPro" id="IPR020057">
    <property type="entry name" value="Ribosomal_bL25_b-dom"/>
</dbReference>
<evidence type="ECO:0000259" key="6">
    <source>
        <dbReference type="Pfam" id="PF14693"/>
    </source>
</evidence>
<dbReference type="Pfam" id="PF01386">
    <property type="entry name" value="Ribosomal_L25p"/>
    <property type="match status" value="1"/>
</dbReference>
<dbReference type="GO" id="GO:0003735">
    <property type="term" value="F:structural constituent of ribosome"/>
    <property type="evidence" value="ECO:0007669"/>
    <property type="project" value="InterPro"/>
</dbReference>
<evidence type="ECO:0000256" key="1">
    <source>
        <dbReference type="ARBA" id="ARBA00022730"/>
    </source>
</evidence>
<evidence type="ECO:0000256" key="3">
    <source>
        <dbReference type="ARBA" id="ARBA00022980"/>
    </source>
</evidence>
<dbReference type="InterPro" id="IPR001021">
    <property type="entry name" value="Ribosomal_bL25_long"/>
</dbReference>
<dbReference type="InterPro" id="IPR037121">
    <property type="entry name" value="Ribosomal_bL25_C"/>
</dbReference>
<dbReference type="SUPFAM" id="SSF50715">
    <property type="entry name" value="Ribosomal protein L25-like"/>
    <property type="match status" value="1"/>
</dbReference>
<dbReference type="InterPro" id="IPR011035">
    <property type="entry name" value="Ribosomal_bL25/Gln-tRNA_synth"/>
</dbReference>
<evidence type="ECO:0000259" key="5">
    <source>
        <dbReference type="Pfam" id="PF01386"/>
    </source>
</evidence>
<accession>A0A1G2DY85</accession>
<dbReference type="NCBIfam" id="TIGR00731">
    <property type="entry name" value="bL25_bact_ctc"/>
    <property type="match status" value="1"/>
</dbReference>
<dbReference type="InterPro" id="IPR029751">
    <property type="entry name" value="Ribosomal_L25_dom"/>
</dbReference>
<dbReference type="PANTHER" id="PTHR33284">
    <property type="entry name" value="RIBOSOMAL PROTEIN L25/GLN-TRNA SYNTHETASE, ANTI-CODON-BINDING DOMAIN-CONTAINING PROTEIN"/>
    <property type="match status" value="1"/>
</dbReference>